<keyword evidence="1" id="KW-0547">Nucleotide-binding</keyword>
<evidence type="ECO:0000256" key="1">
    <source>
        <dbReference type="ARBA" id="ARBA00022741"/>
    </source>
</evidence>
<dbReference type="EMBL" id="LR924222">
    <property type="protein sequence ID" value="CAD7255378.1"/>
    <property type="molecule type" value="Genomic_DNA"/>
</dbReference>
<evidence type="ECO:0000256" key="2">
    <source>
        <dbReference type="ARBA" id="ARBA00023134"/>
    </source>
</evidence>
<evidence type="ECO:0000259" key="3">
    <source>
        <dbReference type="Pfam" id="PF22594"/>
    </source>
</evidence>
<evidence type="ECO:0000313" key="5">
    <source>
        <dbReference type="Proteomes" id="UP000677054"/>
    </source>
</evidence>
<dbReference type="InterPro" id="IPR009001">
    <property type="entry name" value="Transl_elong_EF1A/Init_IF2_C"/>
</dbReference>
<dbReference type="InterPro" id="IPR050100">
    <property type="entry name" value="TRAFAC_GTPase_members"/>
</dbReference>
<feature type="non-terminal residue" evidence="4">
    <location>
        <position position="234"/>
    </location>
</feature>
<name>A0A7R9AJC1_9CRUS</name>
<feature type="domain" description="GTP-eEF1A C-terminal" evidence="3">
    <location>
        <begin position="166"/>
        <end position="234"/>
    </location>
</feature>
<dbReference type="Gene3D" id="3.40.50.300">
    <property type="entry name" value="P-loop containing nucleotide triphosphate hydrolases"/>
    <property type="match status" value="1"/>
</dbReference>
<dbReference type="CDD" id="cd04095">
    <property type="entry name" value="CysN_NoDQ_III"/>
    <property type="match status" value="1"/>
</dbReference>
<dbReference type="InterPro" id="IPR054696">
    <property type="entry name" value="GTP-eEF1A_C"/>
</dbReference>
<dbReference type="SUPFAM" id="SSF50447">
    <property type="entry name" value="Translation proteins"/>
    <property type="match status" value="1"/>
</dbReference>
<dbReference type="InterPro" id="IPR044138">
    <property type="entry name" value="CysN_II"/>
</dbReference>
<gene>
    <name evidence="4" type="ORF">DSTB1V02_LOCUS15123</name>
</gene>
<dbReference type="PANTHER" id="PTHR23115">
    <property type="entry name" value="TRANSLATION FACTOR"/>
    <property type="match status" value="1"/>
</dbReference>
<dbReference type="AlphaFoldDB" id="A0A7R9AJC1"/>
<dbReference type="CDD" id="cd03695">
    <property type="entry name" value="CysN_NodQ_II"/>
    <property type="match status" value="1"/>
</dbReference>
<dbReference type="Proteomes" id="UP000677054">
    <property type="component" value="Unassembled WGS sequence"/>
</dbReference>
<keyword evidence="5" id="KW-1185">Reference proteome</keyword>
<dbReference type="Pfam" id="PF22594">
    <property type="entry name" value="GTP-eEF1A_C"/>
    <property type="match status" value="1"/>
</dbReference>
<dbReference type="SUPFAM" id="SSF50465">
    <property type="entry name" value="EF-Tu/eEF-1alpha/eIF2-gamma C-terminal domain"/>
    <property type="match status" value="1"/>
</dbReference>
<dbReference type="InterPro" id="IPR044139">
    <property type="entry name" value="CysN_NoDQ_III"/>
</dbReference>
<dbReference type="GO" id="GO:0005525">
    <property type="term" value="F:GTP binding"/>
    <property type="evidence" value="ECO:0007669"/>
    <property type="project" value="UniProtKB-KW"/>
</dbReference>
<dbReference type="EMBL" id="CAJPEV010024704">
    <property type="protein sequence ID" value="CAG0908534.1"/>
    <property type="molecule type" value="Genomic_DNA"/>
</dbReference>
<dbReference type="InterPro" id="IPR027417">
    <property type="entry name" value="P-loop_NTPase"/>
</dbReference>
<dbReference type="Gene3D" id="2.40.30.10">
    <property type="entry name" value="Translation factors"/>
    <property type="match status" value="2"/>
</dbReference>
<proteinExistence type="predicted"/>
<accession>A0A7R9AJC1</accession>
<evidence type="ECO:0000313" key="4">
    <source>
        <dbReference type="EMBL" id="CAD7255378.1"/>
    </source>
</evidence>
<reference evidence="4" key="1">
    <citation type="submission" date="2020-11" db="EMBL/GenBank/DDBJ databases">
        <authorList>
            <person name="Tran Van P."/>
        </authorList>
    </citation>
    <scope>NUCLEOTIDE SEQUENCE</scope>
</reference>
<sequence>MDTVDFAEAPFETIRERFRDFAQDLNFESITAIPLSALRGDNISSRSPHTPWYSGPTLTGFLETVDVSHTEMGHRLVFPVQWVNRPNASFRGFSGTVAQGFVKVGDDIRVTASGQTAKVAEIVTMDGQLQQASSGNAITLRLNKEIDASRGDVLSLTEKPLEMTDQFEATLIWMDQEAGLVGRSYELKLATQWANASITNIKYRVDVNTMLHEAVPKLSLNDICICTLATSKPL</sequence>
<organism evidence="4">
    <name type="scientific">Darwinula stevensoni</name>
    <dbReference type="NCBI Taxonomy" id="69355"/>
    <lineage>
        <taxon>Eukaryota</taxon>
        <taxon>Metazoa</taxon>
        <taxon>Ecdysozoa</taxon>
        <taxon>Arthropoda</taxon>
        <taxon>Crustacea</taxon>
        <taxon>Oligostraca</taxon>
        <taxon>Ostracoda</taxon>
        <taxon>Podocopa</taxon>
        <taxon>Podocopida</taxon>
        <taxon>Darwinulocopina</taxon>
        <taxon>Darwinuloidea</taxon>
        <taxon>Darwinulidae</taxon>
        <taxon>Darwinula</taxon>
    </lineage>
</organism>
<keyword evidence="2" id="KW-0342">GTP-binding</keyword>
<protein>
    <recommendedName>
        <fullName evidence="3">GTP-eEF1A C-terminal domain-containing protein</fullName>
    </recommendedName>
</protein>
<dbReference type="InterPro" id="IPR009000">
    <property type="entry name" value="Transl_B-barrel_sf"/>
</dbReference>
<dbReference type="OrthoDB" id="506431at2759"/>